<dbReference type="Pfam" id="PF01569">
    <property type="entry name" value="PAP2"/>
    <property type="match status" value="1"/>
</dbReference>
<dbReference type="AlphaFoldDB" id="F3KVT4"/>
<organism evidence="3 4">
    <name type="scientific">Hylemonella gracilis ATCC 19624</name>
    <dbReference type="NCBI Taxonomy" id="887062"/>
    <lineage>
        <taxon>Bacteria</taxon>
        <taxon>Pseudomonadati</taxon>
        <taxon>Pseudomonadota</taxon>
        <taxon>Betaproteobacteria</taxon>
        <taxon>Burkholderiales</taxon>
        <taxon>Comamonadaceae</taxon>
        <taxon>Hylemonella</taxon>
    </lineage>
</organism>
<dbReference type="PANTHER" id="PTHR14969">
    <property type="entry name" value="SPHINGOSINE-1-PHOSPHATE PHOSPHOHYDROLASE"/>
    <property type="match status" value="1"/>
</dbReference>
<dbReference type="SMART" id="SM00014">
    <property type="entry name" value="acidPPc"/>
    <property type="match status" value="1"/>
</dbReference>
<accession>F3KVT4</accession>
<dbReference type="SUPFAM" id="SSF48317">
    <property type="entry name" value="Acid phosphatase/Vanadium-dependent haloperoxidase"/>
    <property type="match status" value="1"/>
</dbReference>
<evidence type="ECO:0000313" key="4">
    <source>
        <dbReference type="Proteomes" id="UP000016368"/>
    </source>
</evidence>
<reference evidence="3 4" key="1">
    <citation type="journal article" date="2011" name="EMBO J.">
        <title>Structural diversity of bacterial flagellar motors.</title>
        <authorList>
            <person name="Chen S."/>
            <person name="Beeby M."/>
            <person name="Murphy G.E."/>
            <person name="Leadbetter J.R."/>
            <person name="Hendrixson D.R."/>
            <person name="Briegel A."/>
            <person name="Li Z."/>
            <person name="Shi J."/>
            <person name="Tocheva E.I."/>
            <person name="Muller A."/>
            <person name="Dobro M.J."/>
            <person name="Jensen G.J."/>
        </authorList>
    </citation>
    <scope>NUCLEOTIDE SEQUENCE [LARGE SCALE GENOMIC DNA]</scope>
    <source>
        <strain evidence="3 4">ATCC 19624</strain>
    </source>
</reference>
<dbReference type="STRING" id="887062.HGR_12857"/>
<comment type="caution">
    <text evidence="3">The sequence shown here is derived from an EMBL/GenBank/DDBJ whole genome shotgun (WGS) entry which is preliminary data.</text>
</comment>
<dbReference type="Gene3D" id="1.20.144.10">
    <property type="entry name" value="Phosphatidic acid phosphatase type 2/haloperoxidase"/>
    <property type="match status" value="1"/>
</dbReference>
<dbReference type="CDD" id="cd03394">
    <property type="entry name" value="PAP2_like_5"/>
    <property type="match status" value="1"/>
</dbReference>
<dbReference type="EMBL" id="AEGR01000080">
    <property type="protein sequence ID" value="EGI76150.1"/>
    <property type="molecule type" value="Genomic_DNA"/>
</dbReference>
<feature type="compositionally biased region" description="Basic and acidic residues" evidence="1">
    <location>
        <begin position="78"/>
        <end position="89"/>
    </location>
</feature>
<protein>
    <submittedName>
        <fullName evidence="3">Phosphoesterase PA-phosphatase related protein</fullName>
    </submittedName>
</protein>
<feature type="domain" description="Phosphatidic acid phosphatase type 2/haloperoxidase" evidence="2">
    <location>
        <begin position="52"/>
        <end position="155"/>
    </location>
</feature>
<proteinExistence type="predicted"/>
<sequence>MVACCGVLCSYACADGAGRSGVEEAGDFLQLMIPTYALGMAVSEHEFTSGGEGVAQFGMTMLSTALTVHSLKKTTRQKRPDYDSGEARDSFPSGHTASAFAGAAFIHRRYGFSQAAVPYALAAFVGYSRIQAGAHHPRDVAGGALIAGFSTWLFVDERQHTSACNRIETDFGDGRVQVSCSMRF</sequence>
<keyword evidence="4" id="KW-1185">Reference proteome</keyword>
<evidence type="ECO:0000313" key="3">
    <source>
        <dbReference type="EMBL" id="EGI76150.1"/>
    </source>
</evidence>
<dbReference type="InterPro" id="IPR000326">
    <property type="entry name" value="PAP2/HPO"/>
</dbReference>
<name>F3KVT4_9BURK</name>
<dbReference type="InterPro" id="IPR036938">
    <property type="entry name" value="PAP2/HPO_sf"/>
</dbReference>
<dbReference type="Proteomes" id="UP000016368">
    <property type="component" value="Unassembled WGS sequence"/>
</dbReference>
<dbReference type="eggNOG" id="COG0671">
    <property type="taxonomic scope" value="Bacteria"/>
</dbReference>
<evidence type="ECO:0000259" key="2">
    <source>
        <dbReference type="SMART" id="SM00014"/>
    </source>
</evidence>
<feature type="region of interest" description="Disordered" evidence="1">
    <location>
        <begin position="72"/>
        <end position="92"/>
    </location>
</feature>
<evidence type="ECO:0000256" key="1">
    <source>
        <dbReference type="SAM" id="MobiDB-lite"/>
    </source>
</evidence>
<dbReference type="PANTHER" id="PTHR14969:SF13">
    <property type="entry name" value="AT30094P"/>
    <property type="match status" value="1"/>
</dbReference>
<gene>
    <name evidence="3" type="ORF">HGR_12857</name>
</gene>